<proteinExistence type="predicted"/>
<gene>
    <name evidence="3" type="ORF">FNZ23_15490</name>
</gene>
<dbReference type="Gene3D" id="3.40.630.30">
    <property type="match status" value="1"/>
</dbReference>
<feature type="domain" description="N-acetyltransferase" evidence="2">
    <location>
        <begin position="39"/>
        <end position="216"/>
    </location>
</feature>
<dbReference type="Proteomes" id="UP000320888">
    <property type="component" value="Unassembled WGS sequence"/>
</dbReference>
<dbReference type="EMBL" id="VKLS01000173">
    <property type="protein sequence ID" value="TSB39515.1"/>
    <property type="molecule type" value="Genomic_DNA"/>
</dbReference>
<comment type="caution">
    <text evidence="3">The sequence shown here is derived from an EMBL/GenBank/DDBJ whole genome shotgun (WGS) entry which is preliminary data.</text>
</comment>
<dbReference type="InterPro" id="IPR050769">
    <property type="entry name" value="NAT_camello-type"/>
</dbReference>
<dbReference type="SUPFAM" id="SSF55729">
    <property type="entry name" value="Acyl-CoA N-acyltransferases (Nat)"/>
    <property type="match status" value="1"/>
</dbReference>
<evidence type="ECO:0000313" key="4">
    <source>
        <dbReference type="Proteomes" id="UP000320888"/>
    </source>
</evidence>
<organism evidence="3 4">
    <name type="scientific">Streptomyces benahoarensis</name>
    <dbReference type="NCBI Taxonomy" id="2595054"/>
    <lineage>
        <taxon>Bacteria</taxon>
        <taxon>Bacillati</taxon>
        <taxon>Actinomycetota</taxon>
        <taxon>Actinomycetes</taxon>
        <taxon>Kitasatosporales</taxon>
        <taxon>Streptomycetaceae</taxon>
        <taxon>Streptomyces</taxon>
    </lineage>
</organism>
<dbReference type="InterPro" id="IPR000182">
    <property type="entry name" value="GNAT_dom"/>
</dbReference>
<evidence type="ECO:0000313" key="3">
    <source>
        <dbReference type="EMBL" id="TSB39515.1"/>
    </source>
</evidence>
<accession>A0A553ZDJ5</accession>
<name>A0A553ZDJ5_9ACTN</name>
<keyword evidence="4" id="KW-1185">Reference proteome</keyword>
<dbReference type="OrthoDB" id="6703393at2"/>
<dbReference type="PANTHER" id="PTHR13947">
    <property type="entry name" value="GNAT FAMILY N-ACETYLTRANSFERASE"/>
    <property type="match status" value="1"/>
</dbReference>
<dbReference type="InterPro" id="IPR016181">
    <property type="entry name" value="Acyl_CoA_acyltransferase"/>
</dbReference>
<keyword evidence="1 3" id="KW-0808">Transferase</keyword>
<reference evidence="3 4" key="1">
    <citation type="submission" date="2019-07" db="EMBL/GenBank/DDBJ databases">
        <title>Draft genome for Streptomyces benahoarensis MZ03-48.</title>
        <authorList>
            <person name="Gonzalez-Pimentel J.L."/>
        </authorList>
    </citation>
    <scope>NUCLEOTIDE SEQUENCE [LARGE SCALE GENOMIC DNA]</scope>
    <source>
        <strain evidence="3 4">MZ03-48</strain>
    </source>
</reference>
<dbReference type="PROSITE" id="PS51186">
    <property type="entry name" value="GNAT"/>
    <property type="match status" value="1"/>
</dbReference>
<dbReference type="CDD" id="cd04301">
    <property type="entry name" value="NAT_SF"/>
    <property type="match status" value="1"/>
</dbReference>
<evidence type="ECO:0000256" key="1">
    <source>
        <dbReference type="ARBA" id="ARBA00022679"/>
    </source>
</evidence>
<dbReference type="Pfam" id="PF00583">
    <property type="entry name" value="Acetyltransf_1"/>
    <property type="match status" value="1"/>
</dbReference>
<protein>
    <submittedName>
        <fullName evidence="3">GNAT family N-acetyltransferase</fullName>
    </submittedName>
</protein>
<dbReference type="GO" id="GO:0008080">
    <property type="term" value="F:N-acetyltransferase activity"/>
    <property type="evidence" value="ECO:0007669"/>
    <property type="project" value="InterPro"/>
</dbReference>
<dbReference type="AlphaFoldDB" id="A0A553ZDJ5"/>
<dbReference type="PANTHER" id="PTHR13947:SF37">
    <property type="entry name" value="LD18367P"/>
    <property type="match status" value="1"/>
</dbReference>
<sequence>MCRDGSAITHTTPAAQTHAQHRNACRTGETVSETAHCGYTVRPATPADVDPARRIMLDTLYREFGYGYVPRWHHDVLDIEGTYLDDPRHLLLVAVHDGEVVATTGVRSAGPAHPPHPRWLAERYPSGTTAQLVRVYVRPEHRRRGLARTLVHTACDIIATMPGYNSIYLHTNVNVEGVETFWRSMAEEVFDARTTGEHGPGVATVHFEIPMRRRPADEVAQHSTAGRIP</sequence>
<evidence type="ECO:0000259" key="2">
    <source>
        <dbReference type="PROSITE" id="PS51186"/>
    </source>
</evidence>